<keyword evidence="1" id="KW-0285">Flavoprotein</keyword>
<evidence type="ECO:0000256" key="4">
    <source>
        <dbReference type="SAM" id="MobiDB-lite"/>
    </source>
</evidence>
<keyword evidence="3" id="KW-0560">Oxidoreductase</keyword>
<feature type="compositionally biased region" description="Basic and acidic residues" evidence="4">
    <location>
        <begin position="1"/>
        <end position="12"/>
    </location>
</feature>
<dbReference type="Gene3D" id="3.50.50.60">
    <property type="entry name" value="FAD/NAD(P)-binding domain"/>
    <property type="match status" value="1"/>
</dbReference>
<dbReference type="SUPFAM" id="SSF51735">
    <property type="entry name" value="NAD(P)-binding Rossmann-fold domains"/>
    <property type="match status" value="1"/>
</dbReference>
<accession>A0ABU1VFG7</accession>
<dbReference type="InterPro" id="IPR020946">
    <property type="entry name" value="Flavin_mOase-like"/>
</dbReference>
<dbReference type="RefSeq" id="WP_204734998.1">
    <property type="nucleotide sequence ID" value="NZ_JAVDWE010000013.1"/>
</dbReference>
<sequence length="410" mass="44325">MDHDIPDFHTEPFRGSNHAPLDPASEADVIVIGAGPAGLATAASLVQRGHSPLVFDRAQEVASSWRHHYERLHLHTVKSHSALPGMPFPDSAPRYVPRQGVVDYLTAYARQHGIDPELGQNVKAVEPRQEPGAPWQVVLAGGRTVSANHVVVATGANRQPRVPRLPGEDVFQGRLVHSRTYRNAAPFTGQRVLVVGMGNTGAEIALDLVEHGVRAALSVRSPINIVRRDVLGRPTQLSSIMLSKLPTPVGDAIALLLRNLTVGDMRRYGLPFSRMSPLRQLREEGKTPVIDIGTVDRIKNGDIQVYPGIQHLTVGGVRFIDGSEHPFDTVLLATGYDAALGELFPYTRLSLDERGMPTEVSGEGALEGLHFVGFDVRQPGGLLRTIAQQAPVVADRISAAQARTHGGRHG</sequence>
<dbReference type="PRINTS" id="PR00368">
    <property type="entry name" value="FADPNR"/>
</dbReference>
<evidence type="ECO:0000256" key="3">
    <source>
        <dbReference type="ARBA" id="ARBA00023002"/>
    </source>
</evidence>
<reference evidence="5 6" key="1">
    <citation type="submission" date="2023-07" db="EMBL/GenBank/DDBJ databases">
        <title>Sorghum-associated microbial communities from plants grown in Nebraska, USA.</title>
        <authorList>
            <person name="Schachtman D."/>
        </authorList>
    </citation>
    <scope>NUCLEOTIDE SEQUENCE [LARGE SCALE GENOMIC DNA]</scope>
    <source>
        <strain evidence="5 6">BE240</strain>
    </source>
</reference>
<dbReference type="InterPro" id="IPR050982">
    <property type="entry name" value="Auxin_biosynth/cation_transpt"/>
</dbReference>
<feature type="region of interest" description="Disordered" evidence="4">
    <location>
        <begin position="1"/>
        <end position="20"/>
    </location>
</feature>
<evidence type="ECO:0000256" key="2">
    <source>
        <dbReference type="ARBA" id="ARBA00022827"/>
    </source>
</evidence>
<dbReference type="InterPro" id="IPR036291">
    <property type="entry name" value="NAD(P)-bd_dom_sf"/>
</dbReference>
<dbReference type="Pfam" id="PF00743">
    <property type="entry name" value="FMO-like"/>
    <property type="match status" value="1"/>
</dbReference>
<organism evidence="5 6">
    <name type="scientific">Hydrogenophaga laconesensis</name>
    <dbReference type="NCBI Taxonomy" id="1805971"/>
    <lineage>
        <taxon>Bacteria</taxon>
        <taxon>Pseudomonadati</taxon>
        <taxon>Pseudomonadota</taxon>
        <taxon>Betaproteobacteria</taxon>
        <taxon>Burkholderiales</taxon>
        <taxon>Comamonadaceae</taxon>
        <taxon>Hydrogenophaga</taxon>
    </lineage>
</organism>
<dbReference type="Proteomes" id="UP001265550">
    <property type="component" value="Unassembled WGS sequence"/>
</dbReference>
<dbReference type="PRINTS" id="PR00469">
    <property type="entry name" value="PNDRDTASEII"/>
</dbReference>
<comment type="caution">
    <text evidence="5">The sequence shown here is derived from an EMBL/GenBank/DDBJ whole genome shotgun (WGS) entry which is preliminary data.</text>
</comment>
<evidence type="ECO:0000313" key="6">
    <source>
        <dbReference type="Proteomes" id="UP001265550"/>
    </source>
</evidence>
<proteinExistence type="predicted"/>
<dbReference type="PANTHER" id="PTHR43539:SF78">
    <property type="entry name" value="FLAVIN-CONTAINING MONOOXYGENASE"/>
    <property type="match status" value="1"/>
</dbReference>
<dbReference type="InterPro" id="IPR036188">
    <property type="entry name" value="FAD/NAD-bd_sf"/>
</dbReference>
<dbReference type="PANTHER" id="PTHR43539">
    <property type="entry name" value="FLAVIN-BINDING MONOOXYGENASE-LIKE PROTEIN (AFU_ORTHOLOGUE AFUA_4G09220)"/>
    <property type="match status" value="1"/>
</dbReference>
<keyword evidence="6" id="KW-1185">Reference proteome</keyword>
<evidence type="ECO:0000256" key="1">
    <source>
        <dbReference type="ARBA" id="ARBA00022630"/>
    </source>
</evidence>
<protein>
    <submittedName>
        <fullName evidence="5">Cation diffusion facilitator CzcD-associated flavoprotein CzcO</fullName>
    </submittedName>
</protein>
<gene>
    <name evidence="5" type="ORF">J2X09_003978</name>
</gene>
<dbReference type="SUPFAM" id="SSF51905">
    <property type="entry name" value="FAD/NAD(P)-binding domain"/>
    <property type="match status" value="1"/>
</dbReference>
<name>A0ABU1VFG7_9BURK</name>
<keyword evidence="2" id="KW-0274">FAD</keyword>
<dbReference type="EMBL" id="JAVDWE010000013">
    <property type="protein sequence ID" value="MDR7096221.1"/>
    <property type="molecule type" value="Genomic_DNA"/>
</dbReference>
<evidence type="ECO:0000313" key="5">
    <source>
        <dbReference type="EMBL" id="MDR7096221.1"/>
    </source>
</evidence>